<keyword evidence="1" id="KW-0472">Membrane</keyword>
<protein>
    <recommendedName>
        <fullName evidence="4">VWFA domain-containing protein</fullName>
    </recommendedName>
</protein>
<gene>
    <name evidence="2" type="ORF">PoB_006970200</name>
</gene>
<organism evidence="2 3">
    <name type="scientific">Plakobranchus ocellatus</name>
    <dbReference type="NCBI Taxonomy" id="259542"/>
    <lineage>
        <taxon>Eukaryota</taxon>
        <taxon>Metazoa</taxon>
        <taxon>Spiralia</taxon>
        <taxon>Lophotrochozoa</taxon>
        <taxon>Mollusca</taxon>
        <taxon>Gastropoda</taxon>
        <taxon>Heterobranchia</taxon>
        <taxon>Euthyneura</taxon>
        <taxon>Panpulmonata</taxon>
        <taxon>Sacoglossa</taxon>
        <taxon>Placobranchoidea</taxon>
        <taxon>Plakobranchidae</taxon>
        <taxon>Plakobranchus</taxon>
    </lineage>
</organism>
<name>A0AAV4DG23_9GAST</name>
<comment type="caution">
    <text evidence="2">The sequence shown here is derived from an EMBL/GenBank/DDBJ whole genome shotgun (WGS) entry which is preliminary data.</text>
</comment>
<keyword evidence="1" id="KW-0812">Transmembrane</keyword>
<keyword evidence="1" id="KW-1133">Transmembrane helix</keyword>
<dbReference type="EMBL" id="BLXT01007857">
    <property type="protein sequence ID" value="GFO43197.1"/>
    <property type="molecule type" value="Genomic_DNA"/>
</dbReference>
<evidence type="ECO:0000313" key="2">
    <source>
        <dbReference type="EMBL" id="GFO43197.1"/>
    </source>
</evidence>
<evidence type="ECO:0008006" key="4">
    <source>
        <dbReference type="Google" id="ProtNLM"/>
    </source>
</evidence>
<proteinExistence type="predicted"/>
<accession>A0AAV4DG23</accession>
<dbReference type="InterPro" id="IPR036465">
    <property type="entry name" value="vWFA_dom_sf"/>
</dbReference>
<feature type="transmembrane region" description="Helical" evidence="1">
    <location>
        <begin position="20"/>
        <end position="39"/>
    </location>
</feature>
<reference evidence="2 3" key="1">
    <citation type="journal article" date="2021" name="Elife">
        <title>Chloroplast acquisition without the gene transfer in kleptoplastic sea slugs, Plakobranchus ocellatus.</title>
        <authorList>
            <person name="Maeda T."/>
            <person name="Takahashi S."/>
            <person name="Yoshida T."/>
            <person name="Shimamura S."/>
            <person name="Takaki Y."/>
            <person name="Nagai Y."/>
            <person name="Toyoda A."/>
            <person name="Suzuki Y."/>
            <person name="Arimoto A."/>
            <person name="Ishii H."/>
            <person name="Satoh N."/>
            <person name="Nishiyama T."/>
            <person name="Hasebe M."/>
            <person name="Maruyama T."/>
            <person name="Minagawa J."/>
            <person name="Obokata J."/>
            <person name="Shigenobu S."/>
        </authorList>
    </citation>
    <scope>NUCLEOTIDE SEQUENCE [LARGE SCALE GENOMIC DNA]</scope>
</reference>
<dbReference type="SUPFAM" id="SSF53300">
    <property type="entry name" value="vWA-like"/>
    <property type="match status" value="1"/>
</dbReference>
<dbReference type="Proteomes" id="UP000735302">
    <property type="component" value="Unassembled WGS sequence"/>
</dbReference>
<keyword evidence="3" id="KW-1185">Reference proteome</keyword>
<dbReference type="AlphaFoldDB" id="A0AAV4DG23"/>
<evidence type="ECO:0000256" key="1">
    <source>
        <dbReference type="SAM" id="Phobius"/>
    </source>
</evidence>
<dbReference type="Gene3D" id="3.40.50.410">
    <property type="entry name" value="von Willebrand factor, type A domain"/>
    <property type="match status" value="1"/>
</dbReference>
<evidence type="ECO:0000313" key="3">
    <source>
        <dbReference type="Proteomes" id="UP000735302"/>
    </source>
</evidence>
<sequence length="362" mass="40536">MAIAVKLKARLSCGNLAVTVALRLAVFLACVAVGQTLLWDDCQKPGRRRSLDLMVALAVSPVEDKFPYNLFQTSRMPDAVTQFMKALLPIFDYLHTRVSVVGLDRSFVRITPFINNRYRILKTFERWEPTQRRGIAPQDMRSIRSMFSAEARQSAERVLILVIDQPPQDISVLTTESGLLQGDGVFVLIIGFSAASRYSDQLIRLTTGQEELITIASAYHLPTRVRPVKSVLCDVWEEVIILADDSESTRDFQGLAYHYSQDYVRFLKSVVNKAAFDHCAVGITLFSNDVRILKHSGFNQSEAIWVLSPMFDDRTAYRTPDYASLASASADVTFRATSRDQLTSLIPDDVLCQGRPIAATSK</sequence>